<feature type="domain" description="Histidine kinase" evidence="8">
    <location>
        <begin position="480"/>
        <end position="679"/>
    </location>
</feature>
<evidence type="ECO:0000313" key="12">
    <source>
        <dbReference type="Proteomes" id="UP000011572"/>
    </source>
</evidence>
<dbReference type="SMART" id="SM00091">
    <property type="entry name" value="PAS"/>
    <property type="match status" value="2"/>
</dbReference>
<dbReference type="SUPFAM" id="SSF55785">
    <property type="entry name" value="PYP-like sensor domain (PAS domain)"/>
    <property type="match status" value="2"/>
</dbReference>
<dbReference type="CDD" id="cd00082">
    <property type="entry name" value="HisKA"/>
    <property type="match status" value="1"/>
</dbReference>
<dbReference type="InterPro" id="IPR036890">
    <property type="entry name" value="HATPase_C_sf"/>
</dbReference>
<keyword evidence="7" id="KW-0472">Membrane</keyword>
<keyword evidence="7" id="KW-1133">Transmembrane helix</keyword>
<dbReference type="InterPro" id="IPR000700">
    <property type="entry name" value="PAS-assoc_C"/>
</dbReference>
<evidence type="ECO:0000313" key="11">
    <source>
        <dbReference type="EMBL" id="ELZ28554.1"/>
    </source>
</evidence>
<keyword evidence="5" id="KW-0418">Kinase</keyword>
<dbReference type="InterPro" id="IPR035965">
    <property type="entry name" value="PAS-like_dom_sf"/>
</dbReference>
<dbReference type="InterPro" id="IPR013767">
    <property type="entry name" value="PAS_fold"/>
</dbReference>
<reference evidence="11 12" key="1">
    <citation type="journal article" date="2014" name="PLoS Genet.">
        <title>Phylogenetically driven sequencing of extremely halophilic archaea reveals strategies for static and dynamic osmo-response.</title>
        <authorList>
            <person name="Becker E.A."/>
            <person name="Seitzer P.M."/>
            <person name="Tritt A."/>
            <person name="Larsen D."/>
            <person name="Krusor M."/>
            <person name="Yao A.I."/>
            <person name="Wu D."/>
            <person name="Madern D."/>
            <person name="Eisen J.A."/>
            <person name="Darling A.E."/>
            <person name="Facciotti M.T."/>
        </authorList>
    </citation>
    <scope>NUCLEOTIDE SEQUENCE [LARGE SCALE GENOMIC DNA]</scope>
    <source>
        <strain evidence="11 12">JCM 10247</strain>
    </source>
</reference>
<evidence type="ECO:0000259" key="9">
    <source>
        <dbReference type="PROSITE" id="PS50112"/>
    </source>
</evidence>
<dbReference type="InterPro" id="IPR003594">
    <property type="entry name" value="HATPase_dom"/>
</dbReference>
<dbReference type="Gene3D" id="3.30.565.10">
    <property type="entry name" value="Histidine kinase-like ATPase, C-terminal domain"/>
    <property type="match status" value="1"/>
</dbReference>
<feature type="transmembrane region" description="Helical" evidence="7">
    <location>
        <begin position="180"/>
        <end position="199"/>
    </location>
</feature>
<dbReference type="InterPro" id="IPR000014">
    <property type="entry name" value="PAS"/>
</dbReference>
<dbReference type="InterPro" id="IPR001610">
    <property type="entry name" value="PAC"/>
</dbReference>
<dbReference type="Pfam" id="PF00512">
    <property type="entry name" value="HisKA"/>
    <property type="match status" value="1"/>
</dbReference>
<dbReference type="Pfam" id="PF16927">
    <property type="entry name" value="HisKA_7TM"/>
    <property type="match status" value="1"/>
</dbReference>
<keyword evidence="4" id="KW-0808">Transferase</keyword>
<dbReference type="PANTHER" id="PTHR43711">
    <property type="entry name" value="TWO-COMPONENT HISTIDINE KINASE"/>
    <property type="match status" value="1"/>
</dbReference>
<dbReference type="Gene3D" id="3.30.450.20">
    <property type="entry name" value="PAS domain"/>
    <property type="match status" value="2"/>
</dbReference>
<dbReference type="AlphaFoldDB" id="M0D346"/>
<dbReference type="SUPFAM" id="SSF47384">
    <property type="entry name" value="Homodimeric domain of signal transducing histidine kinase"/>
    <property type="match status" value="1"/>
</dbReference>
<dbReference type="SMART" id="SM00388">
    <property type="entry name" value="HisKA"/>
    <property type="match status" value="1"/>
</dbReference>
<evidence type="ECO:0000256" key="6">
    <source>
        <dbReference type="ARBA" id="ARBA00023012"/>
    </source>
</evidence>
<feature type="domain" description="PAS" evidence="9">
    <location>
        <begin position="344"/>
        <end position="407"/>
    </location>
</feature>
<proteinExistence type="predicted"/>
<dbReference type="NCBIfam" id="TIGR00229">
    <property type="entry name" value="sensory_box"/>
    <property type="match status" value="1"/>
</dbReference>
<feature type="transmembrane region" description="Helical" evidence="7">
    <location>
        <begin position="101"/>
        <end position="120"/>
    </location>
</feature>
<dbReference type="InterPro" id="IPR013656">
    <property type="entry name" value="PAS_4"/>
</dbReference>
<comment type="caution">
    <text evidence="11">The sequence shown here is derived from an EMBL/GenBank/DDBJ whole genome shotgun (WGS) entry which is preliminary data.</text>
</comment>
<dbReference type="SUPFAM" id="SSF55874">
    <property type="entry name" value="ATPase domain of HSP90 chaperone/DNA topoisomerase II/histidine kinase"/>
    <property type="match status" value="1"/>
</dbReference>
<dbReference type="PATRIC" id="fig|1227486.3.peg.2891"/>
<dbReference type="GO" id="GO:0006355">
    <property type="term" value="P:regulation of DNA-templated transcription"/>
    <property type="evidence" value="ECO:0007669"/>
    <property type="project" value="InterPro"/>
</dbReference>
<dbReference type="CDD" id="cd00130">
    <property type="entry name" value="PAS"/>
    <property type="match status" value="1"/>
</dbReference>
<sequence length="687" mass="75519">MGFSPGIVSWALFGISGLNLGIAAVAVRRREVRGAVAFSLVMICVSLYSLGTGIRAGSTTLSLYLVGTVVKFGGILGLGPTQLRFGLIYTGRESLLTRRRWALLLAWPAAVFALVATAPAHDLLWTVRGFSSAAPLAAVDRANGPLFWLTLAYTYTLILTTYSLLLVFGIRRGGQYRTQVLLMLSGGIIPVIGSFFLLYRGNLSSAFDPTAFANTVTGVVFAVALFRFGFLDLAPIARHTLVDEMVDPVYVVDVDDRVVDVNVAGMELLDEGVGEPVGRPAAEVVPLYDSFHESTDDDDDSDVTVERDGSLRFFDINRTTLTDRSGATIGSLLIYRDVTERHIAEERFKRLIEQSSDVIAVIDESGDITHVSQSVEEILGYGPTALIGANVIENVHPNDRDELRAELSAHGTEYGYTSSYRVRFRHADGEWRALEVRARNLLKDQFVEGIVLNSRDVTEKERQKRKLERQNERLDQFASIVSHDLRNPLNVATGHVDMLASDAGSEQQDSIVTVQRQLERMEAIISDALTLARSGEVITETTEVRLEDISRTAWQNVDTAEADLVVDTSLTLDADKDRLLNVFENLYRNSVEHNETTGLTVRVGSLSETFGFYVEDTGTGIPEDKRGKVLEQGYTTNREGTGFGLAIVRDIVRAHGWQITVSESDEGGARFEIECAEVPLEEQPATA</sequence>
<evidence type="ECO:0000259" key="10">
    <source>
        <dbReference type="PROSITE" id="PS50113"/>
    </source>
</evidence>
<dbReference type="InterPro" id="IPR036097">
    <property type="entry name" value="HisK_dim/P_sf"/>
</dbReference>
<accession>M0D346</accession>
<dbReference type="Proteomes" id="UP000011572">
    <property type="component" value="Unassembled WGS sequence"/>
</dbReference>
<feature type="domain" description="PAC" evidence="10">
    <location>
        <begin position="297"/>
        <end position="350"/>
    </location>
</feature>
<gene>
    <name evidence="11" type="ORF">C473_14891</name>
</gene>
<feature type="transmembrane region" description="Helical" evidence="7">
    <location>
        <begin position="61"/>
        <end position="80"/>
    </location>
</feature>
<comment type="catalytic activity">
    <reaction evidence="1">
        <text>ATP + protein L-histidine = ADP + protein N-phospho-L-histidine.</text>
        <dbReference type="EC" id="2.7.13.3"/>
    </reaction>
</comment>
<dbReference type="PROSITE" id="PS50113">
    <property type="entry name" value="PAC"/>
    <property type="match status" value="2"/>
</dbReference>
<feature type="transmembrane region" description="Helical" evidence="7">
    <location>
        <begin position="211"/>
        <end position="230"/>
    </location>
</feature>
<dbReference type="Gene3D" id="1.10.287.130">
    <property type="match status" value="1"/>
</dbReference>
<evidence type="ECO:0000256" key="4">
    <source>
        <dbReference type="ARBA" id="ARBA00022679"/>
    </source>
</evidence>
<evidence type="ECO:0000256" key="7">
    <source>
        <dbReference type="SAM" id="Phobius"/>
    </source>
</evidence>
<evidence type="ECO:0000259" key="8">
    <source>
        <dbReference type="PROSITE" id="PS50109"/>
    </source>
</evidence>
<dbReference type="Pfam" id="PF02518">
    <property type="entry name" value="HATPase_c"/>
    <property type="match status" value="1"/>
</dbReference>
<keyword evidence="7" id="KW-0812">Transmembrane</keyword>
<name>M0D346_9EURY</name>
<feature type="transmembrane region" description="Helical" evidence="7">
    <location>
        <begin position="146"/>
        <end position="168"/>
    </location>
</feature>
<dbReference type="Pfam" id="PF08448">
    <property type="entry name" value="PAS_4"/>
    <property type="match status" value="1"/>
</dbReference>
<evidence type="ECO:0000256" key="2">
    <source>
        <dbReference type="ARBA" id="ARBA00012438"/>
    </source>
</evidence>
<dbReference type="GO" id="GO:0000155">
    <property type="term" value="F:phosphorelay sensor kinase activity"/>
    <property type="evidence" value="ECO:0007669"/>
    <property type="project" value="InterPro"/>
</dbReference>
<evidence type="ECO:0000256" key="1">
    <source>
        <dbReference type="ARBA" id="ARBA00000085"/>
    </source>
</evidence>
<protein>
    <recommendedName>
        <fullName evidence="2">histidine kinase</fullName>
        <ecNumber evidence="2">2.7.13.3</ecNumber>
    </recommendedName>
</protein>
<dbReference type="PROSITE" id="PS50109">
    <property type="entry name" value="HIS_KIN"/>
    <property type="match status" value="1"/>
</dbReference>
<evidence type="ECO:0000256" key="5">
    <source>
        <dbReference type="ARBA" id="ARBA00022777"/>
    </source>
</evidence>
<dbReference type="Pfam" id="PF00989">
    <property type="entry name" value="PAS"/>
    <property type="match status" value="1"/>
</dbReference>
<dbReference type="PANTHER" id="PTHR43711:SF1">
    <property type="entry name" value="HISTIDINE KINASE 1"/>
    <property type="match status" value="1"/>
</dbReference>
<dbReference type="RefSeq" id="WP_007346095.1">
    <property type="nucleotide sequence ID" value="NZ_AOIW01000076.1"/>
</dbReference>
<dbReference type="InterPro" id="IPR003661">
    <property type="entry name" value="HisK_dim/P_dom"/>
</dbReference>
<dbReference type="InterPro" id="IPR004358">
    <property type="entry name" value="Sig_transdc_His_kin-like_C"/>
</dbReference>
<dbReference type="PRINTS" id="PR00344">
    <property type="entry name" value="BCTRLSENSOR"/>
</dbReference>
<feature type="transmembrane region" description="Helical" evidence="7">
    <location>
        <begin position="34"/>
        <end position="55"/>
    </location>
</feature>
<dbReference type="InterPro" id="IPR050736">
    <property type="entry name" value="Sensor_HK_Regulatory"/>
</dbReference>
<keyword evidence="3" id="KW-0597">Phosphoprotein</keyword>
<keyword evidence="6" id="KW-0902">Two-component regulatory system</keyword>
<dbReference type="SMART" id="SM00086">
    <property type="entry name" value="PAC"/>
    <property type="match status" value="2"/>
</dbReference>
<evidence type="ECO:0000256" key="3">
    <source>
        <dbReference type="ARBA" id="ARBA00022553"/>
    </source>
</evidence>
<dbReference type="InterPro" id="IPR005467">
    <property type="entry name" value="His_kinase_dom"/>
</dbReference>
<feature type="transmembrane region" description="Helical" evidence="7">
    <location>
        <begin position="6"/>
        <end position="27"/>
    </location>
</feature>
<dbReference type="InterPro" id="IPR031621">
    <property type="entry name" value="HisKA_7TM"/>
</dbReference>
<organism evidence="11 12">
    <name type="scientific">Halorubrum distributum JCM 10247</name>
    <dbReference type="NCBI Taxonomy" id="1227486"/>
    <lineage>
        <taxon>Archaea</taxon>
        <taxon>Methanobacteriati</taxon>
        <taxon>Methanobacteriota</taxon>
        <taxon>Stenosarchaea group</taxon>
        <taxon>Halobacteria</taxon>
        <taxon>Halobacteriales</taxon>
        <taxon>Haloferacaceae</taxon>
        <taxon>Halorubrum</taxon>
        <taxon>Halorubrum distributum group</taxon>
    </lineage>
</organism>
<feature type="domain" description="PAC" evidence="10">
    <location>
        <begin position="418"/>
        <end position="469"/>
    </location>
</feature>
<dbReference type="EC" id="2.7.13.3" evidence="2"/>
<dbReference type="EMBL" id="AOIW01000076">
    <property type="protein sequence ID" value="ELZ28554.1"/>
    <property type="molecule type" value="Genomic_DNA"/>
</dbReference>
<dbReference type="SMART" id="SM00387">
    <property type="entry name" value="HATPase_c"/>
    <property type="match status" value="1"/>
</dbReference>
<dbReference type="PROSITE" id="PS50112">
    <property type="entry name" value="PAS"/>
    <property type="match status" value="1"/>
</dbReference>